<protein>
    <recommendedName>
        <fullName evidence="9">Citramalate synthase</fullName>
        <ecNumber evidence="9">2.3.3.21</ecNumber>
    </recommendedName>
</protein>
<dbReference type="PROSITE" id="PS50991">
    <property type="entry name" value="PYR_CT"/>
    <property type="match status" value="1"/>
</dbReference>
<proteinExistence type="inferred from homology"/>
<dbReference type="Pfam" id="PF08502">
    <property type="entry name" value="LeuA_dimer"/>
    <property type="match status" value="1"/>
</dbReference>
<dbReference type="Proteomes" id="UP000316199">
    <property type="component" value="Unassembled WGS sequence"/>
</dbReference>
<evidence type="ECO:0000256" key="9">
    <source>
        <dbReference type="NCBIfam" id="TIGR00977"/>
    </source>
</evidence>
<comment type="pathway">
    <text evidence="1">Amino-acid biosynthesis; L-isoleucine biosynthesis; 2-oxobutanoate from pyruvate: step 1/3.</text>
</comment>
<keyword evidence="4" id="KW-0028">Amino-acid biosynthesis</keyword>
<dbReference type="AlphaFoldDB" id="A0A520RX57"/>
<gene>
    <name evidence="12" type="ORF">EVA68_08360</name>
</gene>
<keyword evidence="5" id="KW-0412">Isoleucine biosynthesis</keyword>
<dbReference type="Gene3D" id="1.10.238.260">
    <property type="match status" value="1"/>
</dbReference>
<dbReference type="EMBL" id="SHAG01000060">
    <property type="protein sequence ID" value="RZO74816.1"/>
    <property type="molecule type" value="Genomic_DNA"/>
</dbReference>
<dbReference type="PROSITE" id="PS00815">
    <property type="entry name" value="AIPM_HOMOCIT_SYNTH_1"/>
    <property type="match status" value="1"/>
</dbReference>
<evidence type="ECO:0000256" key="2">
    <source>
        <dbReference type="ARBA" id="ARBA00006154"/>
    </source>
</evidence>
<keyword evidence="6 10" id="KW-0808">Transferase</keyword>
<dbReference type="PANTHER" id="PTHR43538">
    <property type="entry name" value="ALPHA-IPM SYNTHASE/HOMOCITRATE SYNTHASE"/>
    <property type="match status" value="1"/>
</dbReference>
<dbReference type="UniPathway" id="UPA00048">
    <property type="reaction ID" value="UER00070"/>
</dbReference>
<evidence type="ECO:0000313" key="13">
    <source>
        <dbReference type="Proteomes" id="UP000316199"/>
    </source>
</evidence>
<evidence type="ECO:0000256" key="8">
    <source>
        <dbReference type="ARBA" id="ARBA00048263"/>
    </source>
</evidence>
<evidence type="ECO:0000256" key="7">
    <source>
        <dbReference type="ARBA" id="ARBA00023304"/>
    </source>
</evidence>
<dbReference type="SUPFAM" id="SSF51569">
    <property type="entry name" value="Aldolase"/>
    <property type="match status" value="1"/>
</dbReference>
<evidence type="ECO:0000256" key="5">
    <source>
        <dbReference type="ARBA" id="ARBA00022624"/>
    </source>
</evidence>
<name>A0A520RX57_9GAMM</name>
<keyword evidence="7" id="KW-0100">Branched-chain amino acid biosynthesis</keyword>
<reference evidence="12 13" key="1">
    <citation type="submission" date="2019-02" db="EMBL/GenBank/DDBJ databases">
        <title>Prokaryotic population dynamics and viral predation in marine succession experiment using metagenomics: the confinement effect.</title>
        <authorList>
            <person name="Haro-Moreno J.M."/>
            <person name="Rodriguez-Valera F."/>
            <person name="Lopez-Perez M."/>
        </authorList>
    </citation>
    <scope>NUCLEOTIDE SEQUENCE [LARGE SCALE GENOMIC DNA]</scope>
    <source>
        <strain evidence="12">MED-G157</strain>
    </source>
</reference>
<dbReference type="PROSITE" id="PS00816">
    <property type="entry name" value="AIPM_HOMOCIT_SYNTH_2"/>
    <property type="match status" value="1"/>
</dbReference>
<evidence type="ECO:0000313" key="12">
    <source>
        <dbReference type="EMBL" id="RZO74816.1"/>
    </source>
</evidence>
<evidence type="ECO:0000256" key="10">
    <source>
        <dbReference type="RuleBase" id="RU003523"/>
    </source>
</evidence>
<evidence type="ECO:0000256" key="1">
    <source>
        <dbReference type="ARBA" id="ARBA00004743"/>
    </source>
</evidence>
<comment type="similarity">
    <text evidence="2 10">Belongs to the alpha-IPM synthase/homocitrate synthase family.</text>
</comment>
<feature type="domain" description="Pyruvate carboxyltransferase" evidence="11">
    <location>
        <begin position="4"/>
        <end position="267"/>
    </location>
</feature>
<dbReference type="SUPFAM" id="SSF110921">
    <property type="entry name" value="2-isopropylmalate synthase LeuA, allosteric (dimerisation) domain"/>
    <property type="match status" value="1"/>
</dbReference>
<dbReference type="UniPathway" id="UPA00047">
    <property type="reaction ID" value="UER00066"/>
</dbReference>
<dbReference type="Gene3D" id="3.30.160.270">
    <property type="match status" value="1"/>
</dbReference>
<comment type="catalytic activity">
    <reaction evidence="8">
        <text>pyruvate + acetyl-CoA + H2O = (3R)-citramalate + CoA + H(+)</text>
        <dbReference type="Rhea" id="RHEA:19045"/>
        <dbReference type="ChEBI" id="CHEBI:15361"/>
        <dbReference type="ChEBI" id="CHEBI:15377"/>
        <dbReference type="ChEBI" id="CHEBI:15378"/>
        <dbReference type="ChEBI" id="CHEBI:30934"/>
        <dbReference type="ChEBI" id="CHEBI:57287"/>
        <dbReference type="ChEBI" id="CHEBI:57288"/>
        <dbReference type="EC" id="2.3.3.21"/>
    </reaction>
</comment>
<dbReference type="InterPro" id="IPR005675">
    <property type="entry name" value="Citramal_synthase"/>
</dbReference>
<organism evidence="12 13">
    <name type="scientific">OM182 bacterium</name>
    <dbReference type="NCBI Taxonomy" id="2510334"/>
    <lineage>
        <taxon>Bacteria</taxon>
        <taxon>Pseudomonadati</taxon>
        <taxon>Pseudomonadota</taxon>
        <taxon>Gammaproteobacteria</taxon>
        <taxon>OMG group</taxon>
        <taxon>OM182 clade</taxon>
    </lineage>
</organism>
<evidence type="ECO:0000256" key="3">
    <source>
        <dbReference type="ARBA" id="ARBA00022430"/>
    </source>
</evidence>
<dbReference type="PANTHER" id="PTHR43538:SF1">
    <property type="entry name" value="(R)-CITRAMALATE SYNTHASE"/>
    <property type="match status" value="1"/>
</dbReference>
<dbReference type="InterPro" id="IPR000891">
    <property type="entry name" value="PYR_CT"/>
</dbReference>
<dbReference type="Pfam" id="PF22617">
    <property type="entry name" value="HCS_D2"/>
    <property type="match status" value="1"/>
</dbReference>
<dbReference type="Pfam" id="PF00682">
    <property type="entry name" value="HMGL-like"/>
    <property type="match status" value="1"/>
</dbReference>
<dbReference type="GO" id="GO:0003852">
    <property type="term" value="F:2-isopropylmalate synthase activity"/>
    <property type="evidence" value="ECO:0007669"/>
    <property type="project" value="InterPro"/>
</dbReference>
<evidence type="ECO:0000256" key="6">
    <source>
        <dbReference type="ARBA" id="ARBA00022679"/>
    </source>
</evidence>
<evidence type="ECO:0000259" key="11">
    <source>
        <dbReference type="PROSITE" id="PS50991"/>
    </source>
</evidence>
<dbReference type="GO" id="GO:0043714">
    <property type="term" value="F:(R)-citramalate synthase activity"/>
    <property type="evidence" value="ECO:0007669"/>
    <property type="project" value="UniProtKB-UniRule"/>
</dbReference>
<dbReference type="Gene3D" id="3.20.20.70">
    <property type="entry name" value="Aldolase class I"/>
    <property type="match status" value="1"/>
</dbReference>
<dbReference type="NCBIfam" id="TIGR00977">
    <property type="entry name" value="citramal_synth"/>
    <property type="match status" value="1"/>
</dbReference>
<dbReference type="EC" id="2.3.3.21" evidence="9"/>
<dbReference type="GO" id="GO:0009097">
    <property type="term" value="P:isoleucine biosynthetic process"/>
    <property type="evidence" value="ECO:0007669"/>
    <property type="project" value="UniProtKB-UniRule"/>
</dbReference>
<comment type="caution">
    <text evidence="12">The sequence shown here is derived from an EMBL/GenBank/DDBJ whole genome shotgun (WGS) entry which is preliminary data.</text>
</comment>
<dbReference type="SMART" id="SM00917">
    <property type="entry name" value="LeuA_dimer"/>
    <property type="match status" value="1"/>
</dbReference>
<dbReference type="InterPro" id="IPR054691">
    <property type="entry name" value="LeuA/HCS_post-cat"/>
</dbReference>
<evidence type="ECO:0000256" key="4">
    <source>
        <dbReference type="ARBA" id="ARBA00022605"/>
    </source>
</evidence>
<dbReference type="InterPro" id="IPR036230">
    <property type="entry name" value="LeuA_allosteric_dom_sf"/>
</dbReference>
<dbReference type="CDD" id="cd07941">
    <property type="entry name" value="DRE_TIM_LeuA3"/>
    <property type="match status" value="1"/>
</dbReference>
<keyword evidence="3" id="KW-0432">Leucine biosynthesis</keyword>
<dbReference type="InterPro" id="IPR013785">
    <property type="entry name" value="Aldolase_TIM"/>
</dbReference>
<sequence length="535" mass="58572">MKKIEIYDTTLRDGTQGEGVNLSLQDKLDITVALDELGVDFVEGGWPGSNPKDVDFFNEVKDLEFKSLKISAFGSTHRVDSEPEDDFLLAKLIEAEADLTCIFGKSWDLHVGTIGATPDRNLEMIQGSIEYLAKKTLKPVFYDAEHFFDGYNSDPGYAIATVQAAVNGGAERIILCDTNGGALPHEIAVAIKDLVKSVQGINLGIHVHNDGGLAVANTLRAIEEGAIQVQGSINGIGERCGNVDLTTVLANLELKLGYRCLPKGQIKGLTNLSRKVWEYLGSKGPLGQPFVGPSAFAHKGGVHVSAVQKNPETYEHVSPDVIGNSRKVLISELSGGSNLRAKLANRYPELEGKTTVSSILGEIQDKEHSGYSFENADGSFDLIVRRYVGKYKPVFKPIYYRIYALNNEDYSTAKEFREGLIEAAVKVRVGENTSLCAAEGHGPIDALNKALQKALRNEYPVISDLHLTDYSVKVINSSEETAAKVRVLVEHSFEGEKFGTVGVNTDIIEASWNALTEAYHYSLMQHVEFVRELHR</sequence>
<dbReference type="InterPro" id="IPR013709">
    <property type="entry name" value="2-isopropylmalate_synth_dimer"/>
</dbReference>
<accession>A0A520RX57</accession>
<dbReference type="InterPro" id="IPR002034">
    <property type="entry name" value="AIPM/Hcit_synth_CS"/>
</dbReference>
<dbReference type="GO" id="GO:0009098">
    <property type="term" value="P:L-leucine biosynthetic process"/>
    <property type="evidence" value="ECO:0007669"/>
    <property type="project" value="UniProtKB-UniPathway"/>
</dbReference>